<dbReference type="InterPro" id="IPR018485">
    <property type="entry name" value="FGGY_C"/>
</dbReference>
<gene>
    <name evidence="6" type="ORF">IG193_01605</name>
</gene>
<evidence type="ECO:0000256" key="1">
    <source>
        <dbReference type="ARBA" id="ARBA00022679"/>
    </source>
</evidence>
<evidence type="ECO:0000259" key="4">
    <source>
        <dbReference type="Pfam" id="PF00370"/>
    </source>
</evidence>
<dbReference type="InterPro" id="IPR018483">
    <property type="entry name" value="Carb_kinase_FGGY_CS"/>
</dbReference>
<evidence type="ECO:0000256" key="3">
    <source>
        <dbReference type="RuleBase" id="RU003733"/>
    </source>
</evidence>
<sequence length="509" mass="56485">MYFLATDVGTTTLKVSVIDEKSNFLFYKTVEIPVLRAEHHAAEHDPEFLLRVFLELAREAVSSSKVKIDALVFSGYLFGLVGIDPQGEPLTGILTWLDRRPVEILGEMYSKVQPPLVYEKTGCPPLYIYQLAKIYWLYRRKPEIYRRTAYFVDVRGYLIYRLTGKVVFEKSSASGSQLLNMAAMEWDSELLEELGLDESKLPELVEGDRVVGELKPEVARLIGLEHSVPVIPGIFDGGSVAVGEGALSNGAGSSHLSTSTMLRVATHTPIVDKVGKMRFQTYYACEGIWLPGGALNNAGILLKWFRDNFAQLERIVSEETGINVYDLITLEASEAPAGAGGLVFIPYILGERIPEFGNEASGVLFGLREYHTRAHVVRSLLEGVAYNLKLVKEALAENSLHVREVRITGGGAGSDLWLQIIADVLEVPIHRIQAKDAALWGATILGMKALGQIRDVKTFAQSKAVIAKTFVPNEKNINTYRGAYNLFKLLLERIKPVYLYHASQSYSTI</sequence>
<dbReference type="GeneID" id="59148551"/>
<name>A0A7L9FK57_9CREN</name>
<dbReference type="InterPro" id="IPR043129">
    <property type="entry name" value="ATPase_NBD"/>
</dbReference>
<evidence type="ECO:0000259" key="5">
    <source>
        <dbReference type="Pfam" id="PF02782"/>
    </source>
</evidence>
<accession>A0A7L9FK57</accession>
<keyword evidence="1 3" id="KW-0808">Transferase</keyword>
<dbReference type="GO" id="GO:0005975">
    <property type="term" value="P:carbohydrate metabolic process"/>
    <property type="evidence" value="ECO:0007669"/>
    <property type="project" value="InterPro"/>
</dbReference>
<dbReference type="PANTHER" id="PTHR43095">
    <property type="entry name" value="SUGAR KINASE"/>
    <property type="match status" value="1"/>
</dbReference>
<dbReference type="GO" id="GO:0016773">
    <property type="term" value="F:phosphotransferase activity, alcohol group as acceptor"/>
    <property type="evidence" value="ECO:0007669"/>
    <property type="project" value="InterPro"/>
</dbReference>
<dbReference type="InterPro" id="IPR000577">
    <property type="entry name" value="Carb_kinase_FGGY"/>
</dbReference>
<dbReference type="AlphaFoldDB" id="A0A7L9FK57"/>
<dbReference type="RefSeq" id="WP_192819157.1">
    <property type="nucleotide sequence ID" value="NZ_CP062310.1"/>
</dbReference>
<evidence type="ECO:0000256" key="2">
    <source>
        <dbReference type="ARBA" id="ARBA00022777"/>
    </source>
</evidence>
<feature type="domain" description="Carbohydrate kinase FGGY C-terminal" evidence="5">
    <location>
        <begin position="258"/>
        <end position="449"/>
    </location>
</feature>
<dbReference type="PIRSF" id="PIRSF000538">
    <property type="entry name" value="GlpK"/>
    <property type="match status" value="1"/>
</dbReference>
<dbReference type="GO" id="GO:0016301">
    <property type="term" value="F:kinase activity"/>
    <property type="evidence" value="ECO:0007669"/>
    <property type="project" value="UniProtKB-KW"/>
</dbReference>
<keyword evidence="2 3" id="KW-0418">Kinase</keyword>
<dbReference type="CDD" id="cd07770">
    <property type="entry name" value="ASKHA_NBD_FGGY_GntK"/>
    <property type="match status" value="1"/>
</dbReference>
<feature type="domain" description="Carbohydrate kinase FGGY N-terminal" evidence="4">
    <location>
        <begin position="2"/>
        <end position="243"/>
    </location>
</feature>
<protein>
    <submittedName>
        <fullName evidence="6">Gluconokinase</fullName>
    </submittedName>
</protein>
<dbReference type="SUPFAM" id="SSF53067">
    <property type="entry name" value="Actin-like ATPase domain"/>
    <property type="match status" value="2"/>
</dbReference>
<dbReference type="PANTHER" id="PTHR43095:SF2">
    <property type="entry name" value="GLUCONOKINASE"/>
    <property type="match status" value="1"/>
</dbReference>
<dbReference type="EMBL" id="CP062310">
    <property type="protein sequence ID" value="QOJ79185.1"/>
    <property type="molecule type" value="Genomic_DNA"/>
</dbReference>
<dbReference type="PROSITE" id="PS00445">
    <property type="entry name" value="FGGY_KINASES_2"/>
    <property type="match status" value="1"/>
</dbReference>
<organism evidence="6 7">
    <name type="scientific">Infirmifilum lucidum</name>
    <dbReference type="NCBI Taxonomy" id="2776706"/>
    <lineage>
        <taxon>Archaea</taxon>
        <taxon>Thermoproteota</taxon>
        <taxon>Thermoprotei</taxon>
        <taxon>Thermofilales</taxon>
        <taxon>Thermofilaceae</taxon>
        <taxon>Infirmifilum</taxon>
    </lineage>
</organism>
<keyword evidence="7" id="KW-1185">Reference proteome</keyword>
<proteinExistence type="inferred from homology"/>
<comment type="similarity">
    <text evidence="3">Belongs to the FGGY kinase family.</text>
</comment>
<dbReference type="InterPro" id="IPR018484">
    <property type="entry name" value="FGGY_N"/>
</dbReference>
<reference evidence="6 7" key="1">
    <citation type="submission" date="2020-10" db="EMBL/GenBank/DDBJ databases">
        <title>Thermofilum lucidum 3507LT sp. nov. a novel member of Thermofilaceae family isolated from Chile hot spring, and proposal of description order Thermofilales.</title>
        <authorList>
            <person name="Zayulina K.S."/>
            <person name="Elcheninov A.G."/>
            <person name="Toshchakov S.V."/>
            <person name="Kublanov I.V."/>
        </authorList>
    </citation>
    <scope>NUCLEOTIDE SEQUENCE [LARGE SCALE GENOMIC DNA]</scope>
    <source>
        <strain evidence="6 7">3507LT</strain>
    </source>
</reference>
<dbReference type="Pfam" id="PF02782">
    <property type="entry name" value="FGGY_C"/>
    <property type="match status" value="1"/>
</dbReference>
<dbReference type="InterPro" id="IPR050406">
    <property type="entry name" value="FGGY_Carb_Kinase"/>
</dbReference>
<dbReference type="Proteomes" id="UP000594121">
    <property type="component" value="Chromosome"/>
</dbReference>
<dbReference type="InParanoid" id="A0A7L9FK57"/>
<dbReference type="Gene3D" id="3.30.420.40">
    <property type="match status" value="2"/>
</dbReference>
<dbReference type="Pfam" id="PF00370">
    <property type="entry name" value="FGGY_N"/>
    <property type="match status" value="1"/>
</dbReference>
<dbReference type="KEGG" id="thel:IG193_01605"/>
<evidence type="ECO:0000313" key="7">
    <source>
        <dbReference type="Proteomes" id="UP000594121"/>
    </source>
</evidence>
<evidence type="ECO:0000313" key="6">
    <source>
        <dbReference type="EMBL" id="QOJ79185.1"/>
    </source>
</evidence>